<sequence length="757" mass="80785">MPQQPRGLQPGDGVGEAHSVEGAAHSVEEAAPTRPLKRKRREDNTAGRSRGPRSLPTPPAPQPQTWPNSQTHALNGTIHPQFDPSTSKGIALCQAVLLNDHIVTDPSPGMQFTANRPRDGNRPDRERCGDNGAGLQDDPTYVPSPPAPQAEGVVPGLTLPELSGTVEEQLETLIDFGNTHWPQVEFFRFRSGKFITGAILTDLLSLELKQFPNYAVGITPERAAKATAKDVTVVFDNVNGDHWVVAIVDKIRKTFTAYGMAENKLNESKAAYQDALQVGPLEVTSHPLQDYTGNTCALRCCDALAKCLGTRTEILLDQVPLRLFYLQRLLQSCLHAPVEDESPGAERRAGQLPGVTPLDTPAQLQAFASRENNPSLTGSVDSPTTVAAILELRLATDRDRRAGSQFQVDLQRTSEPQSQSHPDEAGSFGADMLGIDHATQQEPRGVQQDDGAGAADSWEPELEGAQQLSLLSQLPDAAVSADTSQGSTPKAPTPNSTPQQGLGGTQPGDEAVSRPEPRQHGEPPASLPDTSPVEPGVSEQVVTQSQMMQLDSPQLSSTASSSKSYNANTSLWGATGGANLQARHTVNPTLLGLRPLSDTSVKFESPLHALAAAAQSQAVASPGHSPPFTGSANNSLAPDPSVRLPDRLGDPTAGQGGMGDQHSTHCQLSGAINPAAIYFDGSLQPQSQFDLDFEAGDDEQLSYFSQVMLNRGQLSDDFVGFPLGAGENDQYELSGIDHVLRDTYMNPLFDIGFLSPE</sequence>
<feature type="compositionally biased region" description="Basic and acidic residues" evidence="1">
    <location>
        <begin position="511"/>
        <end position="521"/>
    </location>
</feature>
<dbReference type="AlphaFoldDB" id="A0AAJ0B7E7"/>
<feature type="compositionally biased region" description="Pro residues" evidence="1">
    <location>
        <begin position="55"/>
        <end position="64"/>
    </location>
</feature>
<reference evidence="2" key="1">
    <citation type="submission" date="2023-06" db="EMBL/GenBank/DDBJ databases">
        <title>Genome-scale phylogeny and comparative genomics of the fungal order Sordariales.</title>
        <authorList>
            <consortium name="Lawrence Berkeley National Laboratory"/>
            <person name="Hensen N."/>
            <person name="Bonometti L."/>
            <person name="Westerberg I."/>
            <person name="Brannstrom I.O."/>
            <person name="Guillou S."/>
            <person name="Cros-Aarteil S."/>
            <person name="Calhoun S."/>
            <person name="Haridas S."/>
            <person name="Kuo A."/>
            <person name="Mondo S."/>
            <person name="Pangilinan J."/>
            <person name="Riley R."/>
            <person name="Labutti K."/>
            <person name="Andreopoulos B."/>
            <person name="Lipzen A."/>
            <person name="Chen C."/>
            <person name="Yanf M."/>
            <person name="Daum C."/>
            <person name="Ng V."/>
            <person name="Clum A."/>
            <person name="Steindorff A."/>
            <person name="Ohm R."/>
            <person name="Martin F."/>
            <person name="Silar P."/>
            <person name="Natvig D."/>
            <person name="Lalanne C."/>
            <person name="Gautier V."/>
            <person name="Ament-Velasquez S.L."/>
            <person name="Kruys A."/>
            <person name="Hutchinson M.I."/>
            <person name="Powell A.J."/>
            <person name="Barry K."/>
            <person name="Miller A.N."/>
            <person name="Grigoriev I.V."/>
            <person name="Debuchy R."/>
            <person name="Gladieux P."/>
            <person name="Thoren M.H."/>
            <person name="Johannesson H."/>
        </authorList>
    </citation>
    <scope>NUCLEOTIDE SEQUENCE</scope>
    <source>
        <strain evidence="2">PSN4</strain>
    </source>
</reference>
<evidence type="ECO:0000313" key="3">
    <source>
        <dbReference type="Proteomes" id="UP001239445"/>
    </source>
</evidence>
<feature type="region of interest" description="Disordered" evidence="1">
    <location>
        <begin position="339"/>
        <end position="359"/>
    </location>
</feature>
<proteinExistence type="predicted"/>
<dbReference type="EMBL" id="MU839838">
    <property type="protein sequence ID" value="KAK1752912.1"/>
    <property type="molecule type" value="Genomic_DNA"/>
</dbReference>
<comment type="caution">
    <text evidence="2">The sequence shown here is derived from an EMBL/GenBank/DDBJ whole genome shotgun (WGS) entry which is preliminary data.</text>
</comment>
<feature type="region of interest" description="Disordered" evidence="1">
    <location>
        <begin position="104"/>
        <end position="153"/>
    </location>
</feature>
<feature type="region of interest" description="Disordered" evidence="1">
    <location>
        <begin position="408"/>
        <end position="430"/>
    </location>
</feature>
<dbReference type="Proteomes" id="UP001239445">
    <property type="component" value="Unassembled WGS sequence"/>
</dbReference>
<feature type="compositionally biased region" description="Polar residues" evidence="1">
    <location>
        <begin position="408"/>
        <end position="420"/>
    </location>
</feature>
<feature type="region of interest" description="Disordered" evidence="1">
    <location>
        <begin position="1"/>
        <end position="82"/>
    </location>
</feature>
<accession>A0AAJ0B7E7</accession>
<feature type="region of interest" description="Disordered" evidence="1">
    <location>
        <begin position="475"/>
        <end position="541"/>
    </location>
</feature>
<evidence type="ECO:0000256" key="1">
    <source>
        <dbReference type="SAM" id="MobiDB-lite"/>
    </source>
</evidence>
<feature type="compositionally biased region" description="Basic and acidic residues" evidence="1">
    <location>
        <begin position="116"/>
        <end position="129"/>
    </location>
</feature>
<evidence type="ECO:0000313" key="2">
    <source>
        <dbReference type="EMBL" id="KAK1752912.1"/>
    </source>
</evidence>
<name>A0AAJ0B7E7_9PEZI</name>
<feature type="compositionally biased region" description="Polar residues" evidence="1">
    <location>
        <begin position="481"/>
        <end position="496"/>
    </location>
</feature>
<feature type="region of interest" description="Disordered" evidence="1">
    <location>
        <begin position="618"/>
        <end position="665"/>
    </location>
</feature>
<protein>
    <submittedName>
        <fullName evidence="2">Uncharacterized protein</fullName>
    </submittedName>
</protein>
<gene>
    <name evidence="2" type="ORF">QBC47DRAFT_431058</name>
</gene>
<organism evidence="2 3">
    <name type="scientific">Echria macrotheca</name>
    <dbReference type="NCBI Taxonomy" id="438768"/>
    <lineage>
        <taxon>Eukaryota</taxon>
        <taxon>Fungi</taxon>
        <taxon>Dikarya</taxon>
        <taxon>Ascomycota</taxon>
        <taxon>Pezizomycotina</taxon>
        <taxon>Sordariomycetes</taxon>
        <taxon>Sordariomycetidae</taxon>
        <taxon>Sordariales</taxon>
        <taxon>Schizotheciaceae</taxon>
        <taxon>Echria</taxon>
    </lineage>
</organism>
<keyword evidence="3" id="KW-1185">Reference proteome</keyword>